<dbReference type="Pfam" id="PF00515">
    <property type="entry name" value="TPR_1"/>
    <property type="match status" value="1"/>
</dbReference>
<evidence type="ECO:0000313" key="6">
    <source>
        <dbReference type="Proteomes" id="UP000316852"/>
    </source>
</evidence>
<dbReference type="Proteomes" id="UP000316852">
    <property type="component" value="Unassembled WGS sequence"/>
</dbReference>
<keyword evidence="2 3" id="KW-0802">TPR repeat</keyword>
<name>A0A538T0I8_UNCEI</name>
<feature type="transmembrane region" description="Helical" evidence="4">
    <location>
        <begin position="302"/>
        <end position="321"/>
    </location>
</feature>
<feature type="transmembrane region" description="Helical" evidence="4">
    <location>
        <begin position="243"/>
        <end position="265"/>
    </location>
</feature>
<sequence length="637" mass="70805">RVLFFRDARLEHLSADNLWRIFTEPFYASFHPLTTLTMAFDRLVWGTWVPGFHVTQLAFYAGGILGLYFLFLRVLGRRAEAFVAAAIYATHTIHVESVAWLASRKDVVCLFFYAFALLAYGQYAGSTNGRWRPYALCLLLTVAALLSKGYALILPVVFFAYDLCFSPRITLRHILDKAPFVALAAVATFLTIQAQESSSALVQASLTVGERVMRLAEVLARYGAHTLFPIRLSAFYPTGLEPAVVPIALLGALLALVLAAAFVVLRRRVPVAAFGIALFVLPLATVLNGVFTLSAWMADRWLFFPTIGSSLTIVALAASLYRKRERVKGVIASRATGRRLAVMGALLIALYSTLTIARIGVWTSGIKLWSDTVRKQLHLGGSGPLTASELSRARTRRLVDRGPVVSLSRAYEAEGNTVEAGRISSLLSRKEEAGEEHGEMRLAREDFAARRYDEVLRRLKPVAEGRSWLAPLAMFRIGVAEEWMGNAEASRKTYQRAIEMYRDRSQPATDAFLEVGTEEFVRRNFPKAAEWFRLAYRESPHEATAPFFLGLCMEEMGNPSEALPLYQKIAAGDMVIAPDSQFTILDVYLQMGLVAQKLGRLKEAIDYFQEVLRRAPNHPQRQGILAQIAALRAASAR</sequence>
<protein>
    <submittedName>
        <fullName evidence="5">Tetratricopeptide repeat protein</fullName>
    </submittedName>
</protein>
<accession>A0A538T0I8</accession>
<comment type="caution">
    <text evidence="5">The sequence shown here is derived from an EMBL/GenBank/DDBJ whole genome shotgun (WGS) entry which is preliminary data.</text>
</comment>
<keyword evidence="4" id="KW-0472">Membrane</keyword>
<keyword evidence="1" id="KW-0677">Repeat</keyword>
<dbReference type="PROSITE" id="PS50005">
    <property type="entry name" value="TPR"/>
    <property type="match status" value="1"/>
</dbReference>
<dbReference type="InterPro" id="IPR019734">
    <property type="entry name" value="TPR_rpt"/>
</dbReference>
<evidence type="ECO:0000256" key="1">
    <source>
        <dbReference type="ARBA" id="ARBA00022737"/>
    </source>
</evidence>
<feature type="transmembrane region" description="Helical" evidence="4">
    <location>
        <begin position="272"/>
        <end position="296"/>
    </location>
</feature>
<dbReference type="SMART" id="SM00028">
    <property type="entry name" value="TPR"/>
    <property type="match status" value="3"/>
</dbReference>
<dbReference type="Pfam" id="PF13432">
    <property type="entry name" value="TPR_16"/>
    <property type="match status" value="1"/>
</dbReference>
<proteinExistence type="predicted"/>
<evidence type="ECO:0000256" key="2">
    <source>
        <dbReference type="ARBA" id="ARBA00022803"/>
    </source>
</evidence>
<dbReference type="PANTHER" id="PTHR44227">
    <property type="match status" value="1"/>
</dbReference>
<keyword evidence="4" id="KW-1133">Transmembrane helix</keyword>
<dbReference type="AlphaFoldDB" id="A0A538T0I8"/>
<evidence type="ECO:0000313" key="5">
    <source>
        <dbReference type="EMBL" id="TMQ57160.1"/>
    </source>
</evidence>
<feature type="transmembrane region" description="Helical" evidence="4">
    <location>
        <begin position="107"/>
        <end position="125"/>
    </location>
</feature>
<feature type="repeat" description="TPR" evidence="3">
    <location>
        <begin position="585"/>
        <end position="618"/>
    </location>
</feature>
<keyword evidence="4" id="KW-0812">Transmembrane</keyword>
<feature type="transmembrane region" description="Helical" evidence="4">
    <location>
        <begin position="173"/>
        <end position="192"/>
    </location>
</feature>
<dbReference type="PANTHER" id="PTHR44227:SF3">
    <property type="entry name" value="PROTEIN O-MANNOSYL-TRANSFERASE TMTC4"/>
    <property type="match status" value="1"/>
</dbReference>
<feature type="transmembrane region" description="Helical" evidence="4">
    <location>
        <begin position="341"/>
        <end position="362"/>
    </location>
</feature>
<evidence type="ECO:0000256" key="3">
    <source>
        <dbReference type="PROSITE-ProRule" id="PRU00339"/>
    </source>
</evidence>
<dbReference type="PROSITE" id="PS50293">
    <property type="entry name" value="TPR_REGION"/>
    <property type="match status" value="1"/>
</dbReference>
<evidence type="ECO:0000256" key="4">
    <source>
        <dbReference type="SAM" id="Phobius"/>
    </source>
</evidence>
<dbReference type="InterPro" id="IPR052346">
    <property type="entry name" value="O-mannosyl-transferase_TMTC"/>
</dbReference>
<reference evidence="5 6" key="1">
    <citation type="journal article" date="2019" name="Nat. Microbiol.">
        <title>Mediterranean grassland soil C-N compound turnover is dependent on rainfall and depth, and is mediated by genomically divergent microorganisms.</title>
        <authorList>
            <person name="Diamond S."/>
            <person name="Andeer P.F."/>
            <person name="Li Z."/>
            <person name="Crits-Christoph A."/>
            <person name="Burstein D."/>
            <person name="Anantharaman K."/>
            <person name="Lane K.R."/>
            <person name="Thomas B.C."/>
            <person name="Pan C."/>
            <person name="Northen T.R."/>
            <person name="Banfield J.F."/>
        </authorList>
    </citation>
    <scope>NUCLEOTIDE SEQUENCE [LARGE SCALE GENOMIC DNA]</scope>
    <source>
        <strain evidence="5">WS_6</strain>
    </source>
</reference>
<feature type="non-terminal residue" evidence="5">
    <location>
        <position position="1"/>
    </location>
</feature>
<dbReference type="Gene3D" id="1.25.40.10">
    <property type="entry name" value="Tetratricopeptide repeat domain"/>
    <property type="match status" value="1"/>
</dbReference>
<feature type="transmembrane region" description="Helical" evidence="4">
    <location>
        <begin position="131"/>
        <end position="161"/>
    </location>
</feature>
<dbReference type="SUPFAM" id="SSF48452">
    <property type="entry name" value="TPR-like"/>
    <property type="match status" value="1"/>
</dbReference>
<dbReference type="InterPro" id="IPR011990">
    <property type="entry name" value="TPR-like_helical_dom_sf"/>
</dbReference>
<gene>
    <name evidence="5" type="ORF">E6K76_11070</name>
</gene>
<dbReference type="EMBL" id="VBOW01000068">
    <property type="protein sequence ID" value="TMQ57160.1"/>
    <property type="molecule type" value="Genomic_DNA"/>
</dbReference>
<feature type="transmembrane region" description="Helical" evidence="4">
    <location>
        <begin position="57"/>
        <end position="75"/>
    </location>
</feature>
<organism evidence="5 6">
    <name type="scientific">Eiseniibacteriota bacterium</name>
    <dbReference type="NCBI Taxonomy" id="2212470"/>
    <lineage>
        <taxon>Bacteria</taxon>
        <taxon>Candidatus Eiseniibacteriota</taxon>
    </lineage>
</organism>